<dbReference type="Proteomes" id="UP001153954">
    <property type="component" value="Unassembled WGS sequence"/>
</dbReference>
<proteinExistence type="predicted"/>
<sequence length="184" mass="21314">MAKDVIIVAGPSEPSSASSSIIRKVQINAQNNGPQVGNSVDLVRLLKIEPPQTKRDIMRNRQYYLTTHPQRYKLEGEYETVQKWIKDSKEYVIVRPYSVFVRDTESEPSPVDPDIPMPFEIKKNWDRPVAIKRIKELFKELDDILHNKQPSNPSDETEVTARLNLEREQDLLPSPPPHINLDRY</sequence>
<keyword evidence="2" id="KW-1185">Reference proteome</keyword>
<gene>
    <name evidence="1" type="ORF">EEDITHA_LOCUS17742</name>
</gene>
<name>A0AAU9UX98_EUPED</name>
<dbReference type="EMBL" id="CAKOGL010000026">
    <property type="protein sequence ID" value="CAH2103199.1"/>
    <property type="molecule type" value="Genomic_DNA"/>
</dbReference>
<comment type="caution">
    <text evidence="1">The sequence shown here is derived from an EMBL/GenBank/DDBJ whole genome shotgun (WGS) entry which is preliminary data.</text>
</comment>
<accession>A0AAU9UX98</accession>
<protein>
    <submittedName>
        <fullName evidence="1">Uncharacterized protein</fullName>
    </submittedName>
</protein>
<reference evidence="1" key="1">
    <citation type="submission" date="2022-03" db="EMBL/GenBank/DDBJ databases">
        <authorList>
            <person name="Tunstrom K."/>
        </authorList>
    </citation>
    <scope>NUCLEOTIDE SEQUENCE</scope>
</reference>
<evidence type="ECO:0000313" key="2">
    <source>
        <dbReference type="Proteomes" id="UP001153954"/>
    </source>
</evidence>
<dbReference type="AlphaFoldDB" id="A0AAU9UX98"/>
<organism evidence="1 2">
    <name type="scientific">Euphydryas editha</name>
    <name type="common">Edith's checkerspot</name>
    <dbReference type="NCBI Taxonomy" id="104508"/>
    <lineage>
        <taxon>Eukaryota</taxon>
        <taxon>Metazoa</taxon>
        <taxon>Ecdysozoa</taxon>
        <taxon>Arthropoda</taxon>
        <taxon>Hexapoda</taxon>
        <taxon>Insecta</taxon>
        <taxon>Pterygota</taxon>
        <taxon>Neoptera</taxon>
        <taxon>Endopterygota</taxon>
        <taxon>Lepidoptera</taxon>
        <taxon>Glossata</taxon>
        <taxon>Ditrysia</taxon>
        <taxon>Papilionoidea</taxon>
        <taxon>Nymphalidae</taxon>
        <taxon>Nymphalinae</taxon>
        <taxon>Euphydryas</taxon>
    </lineage>
</organism>
<evidence type="ECO:0000313" key="1">
    <source>
        <dbReference type="EMBL" id="CAH2103199.1"/>
    </source>
</evidence>